<evidence type="ECO:0000313" key="12">
    <source>
        <dbReference type="Proteomes" id="UP000095751"/>
    </source>
</evidence>
<comment type="function">
    <text evidence="1">The light-harvesting complex (LHC) functions as a light receptor, it captures and delivers excitation energy to photosystems with which it is closely associated. Energy is transferred from the carotenoid and chlorophyll C (or B) to chlorophyll A and the photosynthetic reaction centers where it is used to synthesize ATP and reducing power.</text>
</comment>
<evidence type="ECO:0000256" key="2">
    <source>
        <dbReference type="ARBA" id="ARBA00004229"/>
    </source>
</evidence>
<dbReference type="AlphaFoldDB" id="A0A1E7EUA9"/>
<dbReference type="GO" id="GO:0009507">
    <property type="term" value="C:chloroplast"/>
    <property type="evidence" value="ECO:0007669"/>
    <property type="project" value="UniProtKB-SubCell"/>
</dbReference>
<dbReference type="InterPro" id="IPR022796">
    <property type="entry name" value="Chloroa_b-bind"/>
</dbReference>
<keyword evidence="7" id="KW-0437">Light-harvesting polypeptide</keyword>
<evidence type="ECO:0000256" key="4">
    <source>
        <dbReference type="ARBA" id="ARBA00022528"/>
    </source>
</evidence>
<feature type="binding site" evidence="9">
    <location>
        <position position="210"/>
    </location>
    <ligand>
        <name>chlorophyll a</name>
        <dbReference type="ChEBI" id="CHEBI:58416"/>
        <label>1</label>
    </ligand>
</feature>
<evidence type="ECO:0000256" key="3">
    <source>
        <dbReference type="ARBA" id="ARBA00005933"/>
    </source>
</evidence>
<evidence type="ECO:0000256" key="8">
    <source>
        <dbReference type="ARBA" id="ARBA00044011"/>
    </source>
</evidence>
<keyword evidence="9" id="KW-0148">Chlorophyll</keyword>
<dbReference type="GO" id="GO:0009765">
    <property type="term" value="P:photosynthesis, light harvesting"/>
    <property type="evidence" value="ECO:0007669"/>
    <property type="project" value="InterPro"/>
</dbReference>
<keyword evidence="10" id="KW-0732">Signal</keyword>
<comment type="similarity">
    <text evidence="3">Belongs to the fucoxanthin chlorophyll protein family.</text>
</comment>
<accession>A0A1E7EUA9</accession>
<comment type="subunit">
    <text evidence="8">The LHC complex of chromophytic algae is composed of fucoxanthin, chlorophyll A and C bound non-covalently by fucoxanthin chlorophyll proteins (FCPs). The ratio of the pigments in LHC; fucoxanthin: chlorophyll C: chlorophyll A; (0.6-1): (0.1-0.3): (1).</text>
</comment>
<dbReference type="SUPFAM" id="SSF103511">
    <property type="entry name" value="Chlorophyll a-b binding protein"/>
    <property type="match status" value="1"/>
</dbReference>
<protein>
    <submittedName>
        <fullName evidence="11">Fucoxanthin chl a/c protein</fullName>
    </submittedName>
</protein>
<evidence type="ECO:0000256" key="7">
    <source>
        <dbReference type="ARBA" id="ARBA00023243"/>
    </source>
</evidence>
<dbReference type="GO" id="GO:0016020">
    <property type="term" value="C:membrane"/>
    <property type="evidence" value="ECO:0007669"/>
    <property type="project" value="InterPro"/>
</dbReference>
<keyword evidence="9" id="KW-0157">Chromophore</keyword>
<keyword evidence="6" id="KW-0934">Plastid</keyword>
<feature type="chain" id="PRO_5012633582" evidence="10">
    <location>
        <begin position="16"/>
        <end position="255"/>
    </location>
</feature>
<organism evidence="11 12">
    <name type="scientific">Fragilariopsis cylindrus CCMP1102</name>
    <dbReference type="NCBI Taxonomy" id="635003"/>
    <lineage>
        <taxon>Eukaryota</taxon>
        <taxon>Sar</taxon>
        <taxon>Stramenopiles</taxon>
        <taxon>Ochrophyta</taxon>
        <taxon>Bacillariophyta</taxon>
        <taxon>Bacillariophyceae</taxon>
        <taxon>Bacillariophycidae</taxon>
        <taxon>Bacillariales</taxon>
        <taxon>Bacillariaceae</taxon>
        <taxon>Fragilariopsis</taxon>
    </lineage>
</organism>
<evidence type="ECO:0000256" key="10">
    <source>
        <dbReference type="SAM" id="SignalP"/>
    </source>
</evidence>
<dbReference type="GO" id="GO:0030076">
    <property type="term" value="C:light-harvesting complex"/>
    <property type="evidence" value="ECO:0007669"/>
    <property type="project" value="UniProtKB-KW"/>
</dbReference>
<dbReference type="PANTHER" id="PTHR21649">
    <property type="entry name" value="CHLOROPHYLL A/B BINDING PROTEIN"/>
    <property type="match status" value="1"/>
</dbReference>
<evidence type="ECO:0000313" key="11">
    <source>
        <dbReference type="EMBL" id="OEU09133.1"/>
    </source>
</evidence>
<keyword evidence="12" id="KW-1185">Reference proteome</keyword>
<dbReference type="InterPro" id="IPR001344">
    <property type="entry name" value="Chloro_AB-bd_pln"/>
</dbReference>
<evidence type="ECO:0000256" key="5">
    <source>
        <dbReference type="ARBA" id="ARBA00022531"/>
    </source>
</evidence>
<keyword evidence="5" id="KW-0602">Photosynthesis</keyword>
<dbReference type="OrthoDB" id="423598at2759"/>
<gene>
    <name evidence="11" type="primary">LHCR4</name>
    <name evidence="11" type="ORF">FRACYDRAFT_271559</name>
</gene>
<evidence type="ECO:0000256" key="1">
    <source>
        <dbReference type="ARBA" id="ARBA00004022"/>
    </source>
</evidence>
<dbReference type="Gene3D" id="1.10.3460.10">
    <property type="entry name" value="Chlorophyll a/b binding protein domain"/>
    <property type="match status" value="1"/>
</dbReference>
<sequence length="255" mass="27019">MKLTLALSLLASASAFAPAAKTGVSTALGPVAFDRPSAALPFAENGCPATLDGSLPGDVGFDPVGFSTTPIQSWFDSKTAPGNSMSDVKWLREAEVTHGRIAQLAVVGFIYPSVAGTFPGNDWTGVDAYSYKNPIEEISHVPGEAVAQIIFAMSLIEFRRVILISREGPDRLPGDLGLGQGPNERINPFNLDYSPEEFYEKQVQEIKHCRLAMLGAFGLFCQAANSGVDIGTQIGGALVRPEAVAKAGYFLPEGI</sequence>
<dbReference type="Pfam" id="PF00504">
    <property type="entry name" value="Chloroa_b-bind"/>
    <property type="match status" value="1"/>
</dbReference>
<name>A0A1E7EUA9_9STRA</name>
<evidence type="ECO:0000256" key="9">
    <source>
        <dbReference type="PIRSR" id="PIRSR601344-1"/>
    </source>
</evidence>
<comment type="subcellular location">
    <subcellularLocation>
        <location evidence="2">Plastid</location>
        <location evidence="2">Chloroplast</location>
    </subcellularLocation>
</comment>
<feature type="binding site" description="axial binding residue" evidence="9">
    <location>
        <position position="100"/>
    </location>
    <ligand>
        <name>chlorophyll b</name>
        <dbReference type="ChEBI" id="CHEBI:61721"/>
        <label>1</label>
    </ligand>
    <ligandPart>
        <name>Mg</name>
        <dbReference type="ChEBI" id="CHEBI:25107"/>
    </ligandPart>
</feature>
<feature type="binding site" evidence="9">
    <location>
        <position position="98"/>
    </location>
    <ligand>
        <name>chlorophyll a</name>
        <dbReference type="ChEBI" id="CHEBI:58416"/>
        <label>1</label>
    </ligand>
</feature>
<dbReference type="InParanoid" id="A0A1E7EUA9"/>
<feature type="binding site" evidence="9">
    <location>
        <position position="222"/>
    </location>
    <ligand>
        <name>chlorophyll a</name>
        <dbReference type="ChEBI" id="CHEBI:58416"/>
        <label>1</label>
    </ligand>
</feature>
<dbReference type="Proteomes" id="UP000095751">
    <property type="component" value="Unassembled WGS sequence"/>
</dbReference>
<feature type="binding site" evidence="9">
    <location>
        <position position="205"/>
    </location>
    <ligand>
        <name>chlorophyll a</name>
        <dbReference type="ChEBI" id="CHEBI:58416"/>
        <label>1</label>
    </ligand>
</feature>
<reference evidence="11 12" key="1">
    <citation type="submission" date="2016-09" db="EMBL/GenBank/DDBJ databases">
        <title>Extensive genetic diversity and differential bi-allelic expression allows diatom success in the polar Southern Ocean.</title>
        <authorList>
            <consortium name="DOE Joint Genome Institute"/>
            <person name="Mock T."/>
            <person name="Otillar R.P."/>
            <person name="Strauss J."/>
            <person name="Dupont C."/>
            <person name="Frickenhaus S."/>
            <person name="Maumus F."/>
            <person name="Mcmullan M."/>
            <person name="Sanges R."/>
            <person name="Schmutz J."/>
            <person name="Toseland A."/>
            <person name="Valas R."/>
            <person name="Veluchamy A."/>
            <person name="Ward B.J."/>
            <person name="Allen A."/>
            <person name="Barry K."/>
            <person name="Falciatore A."/>
            <person name="Ferrante M."/>
            <person name="Fortunato A.E."/>
            <person name="Gloeckner G."/>
            <person name="Gruber A."/>
            <person name="Hipkin R."/>
            <person name="Janech M."/>
            <person name="Kroth P."/>
            <person name="Leese F."/>
            <person name="Lindquist E."/>
            <person name="Lyon B.R."/>
            <person name="Martin J."/>
            <person name="Mayer C."/>
            <person name="Parker M."/>
            <person name="Quesneville H."/>
            <person name="Raymond J."/>
            <person name="Uhlig C."/>
            <person name="Valentin K.U."/>
            <person name="Worden A.Z."/>
            <person name="Armbrust E.V."/>
            <person name="Bowler C."/>
            <person name="Green B."/>
            <person name="Moulton V."/>
            <person name="Van Oosterhout C."/>
            <person name="Grigoriev I."/>
        </authorList>
    </citation>
    <scope>NUCLEOTIDE SEQUENCE [LARGE SCALE GENOMIC DNA]</scope>
    <source>
        <strain evidence="11 12">CCMP1102</strain>
    </source>
</reference>
<dbReference type="EMBL" id="KV784377">
    <property type="protein sequence ID" value="OEU09133.1"/>
    <property type="molecule type" value="Genomic_DNA"/>
</dbReference>
<feature type="signal peptide" evidence="10">
    <location>
        <begin position="1"/>
        <end position="15"/>
    </location>
</feature>
<feature type="binding site" evidence="9">
    <location>
        <position position="67"/>
    </location>
    <ligand>
        <name>chlorophyll a</name>
        <dbReference type="ChEBI" id="CHEBI:58416"/>
        <label>1</label>
    </ligand>
</feature>
<keyword evidence="4" id="KW-0150">Chloroplast</keyword>
<feature type="binding site" evidence="9">
    <location>
        <position position="95"/>
    </location>
    <ligand>
        <name>chlorophyll a</name>
        <dbReference type="ChEBI" id="CHEBI:58416"/>
        <label>1</label>
    </ligand>
</feature>
<dbReference type="KEGG" id="fcy:FRACYDRAFT_271559"/>
<feature type="binding site" description="axial binding residue" evidence="9">
    <location>
        <position position="178"/>
    </location>
    <ligand>
        <name>chlorophyll b</name>
        <dbReference type="ChEBI" id="CHEBI:61721"/>
        <label>1</label>
    </ligand>
    <ligandPart>
        <name>Mg</name>
        <dbReference type="ChEBI" id="CHEBI:25107"/>
    </ligandPart>
</feature>
<dbReference type="GO" id="GO:0016168">
    <property type="term" value="F:chlorophyll binding"/>
    <property type="evidence" value="ECO:0007669"/>
    <property type="project" value="UniProtKB-KW"/>
</dbReference>
<evidence type="ECO:0000256" key="6">
    <source>
        <dbReference type="ARBA" id="ARBA00022640"/>
    </source>
</evidence>
<proteinExistence type="inferred from homology"/>